<evidence type="ECO:0000313" key="2">
    <source>
        <dbReference type="Proteomes" id="UP001163603"/>
    </source>
</evidence>
<organism evidence="1 2">
    <name type="scientific">Pistacia integerrima</name>
    <dbReference type="NCBI Taxonomy" id="434235"/>
    <lineage>
        <taxon>Eukaryota</taxon>
        <taxon>Viridiplantae</taxon>
        <taxon>Streptophyta</taxon>
        <taxon>Embryophyta</taxon>
        <taxon>Tracheophyta</taxon>
        <taxon>Spermatophyta</taxon>
        <taxon>Magnoliopsida</taxon>
        <taxon>eudicotyledons</taxon>
        <taxon>Gunneridae</taxon>
        <taxon>Pentapetalae</taxon>
        <taxon>rosids</taxon>
        <taxon>malvids</taxon>
        <taxon>Sapindales</taxon>
        <taxon>Anacardiaceae</taxon>
        <taxon>Pistacia</taxon>
    </lineage>
</organism>
<sequence>MENTWRKYLHAKIHPILALFCLSSFVHHLVLAVPDQSRYPYQPTENIIIACGSSDNFISQDKRPILGDNSSQHSTLFEPQNNASIASTAPQQPRSSSEKYFLKARLSYSPFTYIFNLTAGQKFIRLYFYPTSYPDFGSSKAFFSVKAGSFTLLSNFSASITAAAIGQDAFFKEFCLNVEEGARLNITFSPSPDYQQAYAFVNGIEIVSMPTNLYYTGTDSKKLKFLGQTSNPVTSIENSSALETVYRINFGGRLLSPELDTGMYRTWFNNYLEYLTDARTGAIIKNTSIDVHFSGIPNYTAPVEVYKTAMSMGASEEVNVNYWLTWEFPVDSGFTYFIRLHFCEFQEEITEHAHRMFEIEIANQTAETEADILEWSGKGSPTYRDYAVIIGLKENVKKQNLSVALHPAEGWKTNYSDAILNGLEIFKEDNQKNLAGFNPDDPITPSAAPQKNSRSTSPKNNRKTIVAIVAGVASGFILFSLIFFFISRRARKGKDSGSSTWASFWGPFSFSATKSTKSGGSSLPSDLCTHFSLSDIKTATNNFDDVFIIGVGGFGNVYKGYVYDGSTPVAIKRLNPRSQQGANEFNTEIEMLSHLRHLHLGKIALECLNKFAEVAMSCLDDKGTKRPSMSEVVWGLEFALQLQETAEKNENFCAEEENGKKDDVDDNEIPLMKYEYDVDSGDLFSNIGDHVLESRTISTVALTSISDDQSLSTKSSDGRHVSGAVFSEIMNPRGR</sequence>
<dbReference type="EMBL" id="CM047739">
    <property type="protein sequence ID" value="KAJ0041876.1"/>
    <property type="molecule type" value="Genomic_DNA"/>
</dbReference>
<reference evidence="2" key="1">
    <citation type="journal article" date="2023" name="G3 (Bethesda)">
        <title>Genome assembly and association tests identify interacting loci associated with vigor, precocity, and sex in interspecific pistachio rootstocks.</title>
        <authorList>
            <person name="Palmer W."/>
            <person name="Jacygrad E."/>
            <person name="Sagayaradj S."/>
            <person name="Cavanaugh K."/>
            <person name="Han R."/>
            <person name="Bertier L."/>
            <person name="Beede B."/>
            <person name="Kafkas S."/>
            <person name="Golino D."/>
            <person name="Preece J."/>
            <person name="Michelmore R."/>
        </authorList>
    </citation>
    <scope>NUCLEOTIDE SEQUENCE [LARGE SCALE GENOMIC DNA]</scope>
</reference>
<dbReference type="Proteomes" id="UP001163603">
    <property type="component" value="Chromosome 4"/>
</dbReference>
<accession>A0ACC0YVC2</accession>
<gene>
    <name evidence="1" type="ORF">Pint_18987</name>
</gene>
<keyword evidence="2" id="KW-1185">Reference proteome</keyword>
<protein>
    <submittedName>
        <fullName evidence="1">Uncharacterized protein</fullName>
    </submittedName>
</protein>
<proteinExistence type="predicted"/>
<evidence type="ECO:0000313" key="1">
    <source>
        <dbReference type="EMBL" id="KAJ0041876.1"/>
    </source>
</evidence>
<comment type="caution">
    <text evidence="1">The sequence shown here is derived from an EMBL/GenBank/DDBJ whole genome shotgun (WGS) entry which is preliminary data.</text>
</comment>
<name>A0ACC0YVC2_9ROSI</name>